<dbReference type="PROSITE" id="PS51725">
    <property type="entry name" value="ABM"/>
    <property type="match status" value="1"/>
</dbReference>
<dbReference type="STRING" id="1208324.P73_0232"/>
<evidence type="ECO:0000313" key="2">
    <source>
        <dbReference type="EMBL" id="AJE44947.1"/>
    </source>
</evidence>
<dbReference type="GO" id="GO:0004497">
    <property type="term" value="F:monooxygenase activity"/>
    <property type="evidence" value="ECO:0007669"/>
    <property type="project" value="UniProtKB-KW"/>
</dbReference>
<dbReference type="EMBL" id="CP004393">
    <property type="protein sequence ID" value="AJE44947.1"/>
    <property type="molecule type" value="Genomic_DNA"/>
</dbReference>
<evidence type="ECO:0000259" key="1">
    <source>
        <dbReference type="PROSITE" id="PS51725"/>
    </source>
</evidence>
<reference evidence="2 3" key="1">
    <citation type="journal article" date="2014" name="Int. J. Syst. Evol. Microbiol.">
        <title>Celeribacter indicus sp. nov., a polycyclic aromatic hydrocarbon-degrading bacterium from deep-sea sediment and reclassification of Huaishuia halophila as Celeribacter halophilus comb. nov.</title>
        <authorList>
            <person name="Lai Q."/>
            <person name="Cao J."/>
            <person name="Yuan J."/>
            <person name="Li F."/>
            <person name="Shao Z."/>
        </authorList>
    </citation>
    <scope>NUCLEOTIDE SEQUENCE [LARGE SCALE GENOMIC DNA]</scope>
    <source>
        <strain evidence="2">P73</strain>
    </source>
</reference>
<dbReference type="Gene3D" id="3.30.70.100">
    <property type="match status" value="1"/>
</dbReference>
<keyword evidence="2" id="KW-0560">Oxidoreductase</keyword>
<dbReference type="InterPro" id="IPR007138">
    <property type="entry name" value="ABM_dom"/>
</dbReference>
<proteinExistence type="predicted"/>
<dbReference type="HOGENOM" id="CLU_156590_1_0_5"/>
<gene>
    <name evidence="2" type="ORF">P73_0232</name>
</gene>
<name>A0A0B5DXG0_9RHOB</name>
<sequence length="99" mass="11375">MILEIVRITVKEGTGDAFVQAMDEAMPLFKATEGCHGIEVLRSFEHPRHYFCLVKWDDVEAHTEKFQKSPDYKKLFNLIGATIEGEIETSHCEFLLRST</sequence>
<dbReference type="AlphaFoldDB" id="A0A0B5DXG0"/>
<dbReference type="Pfam" id="PF03992">
    <property type="entry name" value="ABM"/>
    <property type="match status" value="1"/>
</dbReference>
<keyword evidence="3" id="KW-1185">Reference proteome</keyword>
<accession>A0A0B5DXG0</accession>
<dbReference type="InterPro" id="IPR011008">
    <property type="entry name" value="Dimeric_a/b-barrel"/>
</dbReference>
<protein>
    <submittedName>
        <fullName evidence="2">Antibiotic biosynthesis monooxygenase</fullName>
    </submittedName>
</protein>
<evidence type="ECO:0000313" key="3">
    <source>
        <dbReference type="Proteomes" id="UP000031521"/>
    </source>
</evidence>
<dbReference type="RefSeq" id="WP_052452977.1">
    <property type="nucleotide sequence ID" value="NZ_CP004393.1"/>
</dbReference>
<dbReference type="OrthoDB" id="9798157at2"/>
<dbReference type="Proteomes" id="UP000031521">
    <property type="component" value="Chromosome"/>
</dbReference>
<feature type="domain" description="ABM" evidence="1">
    <location>
        <begin position="2"/>
        <end position="94"/>
    </location>
</feature>
<dbReference type="SUPFAM" id="SSF54909">
    <property type="entry name" value="Dimeric alpha+beta barrel"/>
    <property type="match status" value="1"/>
</dbReference>
<keyword evidence="2" id="KW-0503">Monooxygenase</keyword>
<dbReference type="KEGG" id="cid:P73_0232"/>
<organism evidence="2 3">
    <name type="scientific">Celeribacter indicus</name>
    <dbReference type="NCBI Taxonomy" id="1208324"/>
    <lineage>
        <taxon>Bacteria</taxon>
        <taxon>Pseudomonadati</taxon>
        <taxon>Pseudomonadota</taxon>
        <taxon>Alphaproteobacteria</taxon>
        <taxon>Rhodobacterales</taxon>
        <taxon>Roseobacteraceae</taxon>
        <taxon>Celeribacter</taxon>
    </lineage>
</organism>